<sequence length="93" mass="11157">MTFNWIYTREADHHQRKRCIDLEYQLRPRIIKFLLEQFDDDEHSDENFAAFHFDVYVETAEVYMAQDTPVNYLNSMADRFDTIFNGAKNLSLA</sequence>
<dbReference type="RefSeq" id="WP_168553287.1">
    <property type="nucleotide sequence ID" value="NZ_JAAWWL010000002.1"/>
</dbReference>
<reference evidence="1 2" key="1">
    <citation type="submission" date="2020-04" db="EMBL/GenBank/DDBJ databases">
        <authorList>
            <person name="Yoon J."/>
        </authorList>
    </citation>
    <scope>NUCLEOTIDE SEQUENCE [LARGE SCALE GENOMIC DNA]</scope>
    <source>
        <strain evidence="1 2">DJ-13</strain>
    </source>
</reference>
<name>A0ABX1GU28_9FLAO</name>
<dbReference type="Proteomes" id="UP000718451">
    <property type="component" value="Unassembled WGS sequence"/>
</dbReference>
<evidence type="ECO:0000313" key="2">
    <source>
        <dbReference type="Proteomes" id="UP000718451"/>
    </source>
</evidence>
<organism evidence="1 2">
    <name type="scientific">Croceivirga thetidis</name>
    <dbReference type="NCBI Taxonomy" id="2721623"/>
    <lineage>
        <taxon>Bacteria</taxon>
        <taxon>Pseudomonadati</taxon>
        <taxon>Bacteroidota</taxon>
        <taxon>Flavobacteriia</taxon>
        <taxon>Flavobacteriales</taxon>
        <taxon>Flavobacteriaceae</taxon>
        <taxon>Croceivirga</taxon>
    </lineage>
</organism>
<keyword evidence="2" id="KW-1185">Reference proteome</keyword>
<evidence type="ECO:0000313" key="1">
    <source>
        <dbReference type="EMBL" id="NKI33139.1"/>
    </source>
</evidence>
<comment type="caution">
    <text evidence="1">The sequence shown here is derived from an EMBL/GenBank/DDBJ whole genome shotgun (WGS) entry which is preliminary data.</text>
</comment>
<proteinExistence type="predicted"/>
<dbReference type="EMBL" id="JAAWWL010000002">
    <property type="protein sequence ID" value="NKI33139.1"/>
    <property type="molecule type" value="Genomic_DNA"/>
</dbReference>
<accession>A0ABX1GU28</accession>
<gene>
    <name evidence="1" type="ORF">HCU67_14375</name>
</gene>
<protein>
    <submittedName>
        <fullName evidence="1">Uncharacterized protein</fullName>
    </submittedName>
</protein>